<evidence type="ECO:0000313" key="3">
    <source>
        <dbReference type="Proteomes" id="UP001174691"/>
    </source>
</evidence>
<sequence length="134" mass="14893">MADINKNNKATKDGHGHDSFFVPSTTKPGNQGPEAPSETLQILKELRRIKEMEMIKDFLPAFKTMAEAKAIKPERYVLDQGNFRTAITSPRSHDVAGDLHHRMVMSQARAAKDATRPHLVLAAYGMTLATFAFV</sequence>
<evidence type="ECO:0000256" key="1">
    <source>
        <dbReference type="SAM" id="MobiDB-lite"/>
    </source>
</evidence>
<name>A0AA38R6S2_9PEZI</name>
<feature type="region of interest" description="Disordered" evidence="1">
    <location>
        <begin position="1"/>
        <end position="37"/>
    </location>
</feature>
<comment type="caution">
    <text evidence="2">The sequence shown here is derived from an EMBL/GenBank/DDBJ whole genome shotgun (WGS) entry which is preliminary data.</text>
</comment>
<dbReference type="AlphaFoldDB" id="A0AA38R6S2"/>
<dbReference type="EMBL" id="JANBVN010000167">
    <property type="protein sequence ID" value="KAJ9136973.1"/>
    <property type="molecule type" value="Genomic_DNA"/>
</dbReference>
<evidence type="ECO:0000313" key="2">
    <source>
        <dbReference type="EMBL" id="KAJ9136973.1"/>
    </source>
</evidence>
<dbReference type="Proteomes" id="UP001174691">
    <property type="component" value="Unassembled WGS sequence"/>
</dbReference>
<accession>A0AA38R6S2</accession>
<gene>
    <name evidence="2" type="ORF">NKR19_g8371</name>
</gene>
<proteinExistence type="predicted"/>
<keyword evidence="3" id="KW-1185">Reference proteome</keyword>
<reference evidence="2" key="1">
    <citation type="submission" date="2022-07" db="EMBL/GenBank/DDBJ databases">
        <title>Fungi with potential for degradation of polypropylene.</title>
        <authorList>
            <person name="Gostincar C."/>
        </authorList>
    </citation>
    <scope>NUCLEOTIDE SEQUENCE</scope>
    <source>
        <strain evidence="2">EXF-13287</strain>
    </source>
</reference>
<protein>
    <submittedName>
        <fullName evidence="2">Uncharacterized protein</fullName>
    </submittedName>
</protein>
<organism evidence="2 3">
    <name type="scientific">Coniochaeta hoffmannii</name>
    <dbReference type="NCBI Taxonomy" id="91930"/>
    <lineage>
        <taxon>Eukaryota</taxon>
        <taxon>Fungi</taxon>
        <taxon>Dikarya</taxon>
        <taxon>Ascomycota</taxon>
        <taxon>Pezizomycotina</taxon>
        <taxon>Sordariomycetes</taxon>
        <taxon>Sordariomycetidae</taxon>
        <taxon>Coniochaetales</taxon>
        <taxon>Coniochaetaceae</taxon>
        <taxon>Coniochaeta</taxon>
    </lineage>
</organism>